<dbReference type="EMBL" id="NCSJ02000049">
    <property type="protein sequence ID" value="RFU32720.1"/>
    <property type="molecule type" value="Genomic_DNA"/>
</dbReference>
<dbReference type="InterPro" id="IPR005828">
    <property type="entry name" value="MFS_sugar_transport-like"/>
</dbReference>
<protein>
    <recommendedName>
        <fullName evidence="10">Major facilitator superfamily (MFS) profile domain-containing protein</fullName>
    </recommendedName>
</protein>
<dbReference type="PROSITE" id="PS50850">
    <property type="entry name" value="MFS"/>
    <property type="match status" value="1"/>
</dbReference>
<keyword evidence="5 9" id="KW-1133">Transmembrane helix</keyword>
<keyword evidence="4 9" id="KW-0812">Transmembrane</keyword>
<dbReference type="Pfam" id="PF00083">
    <property type="entry name" value="Sugar_tr"/>
    <property type="match status" value="1"/>
</dbReference>
<dbReference type="PANTHER" id="PTHR48022">
    <property type="entry name" value="PLASTIDIC GLUCOSE TRANSPORTER 4"/>
    <property type="match status" value="1"/>
</dbReference>
<name>A0A3E2HH19_SCYLI</name>
<dbReference type="FunFam" id="1.20.1250.20:FF:000217">
    <property type="entry name" value="MFS lactose permease, putative"/>
    <property type="match status" value="1"/>
</dbReference>
<dbReference type="InterPro" id="IPR005829">
    <property type="entry name" value="Sugar_transporter_CS"/>
</dbReference>
<evidence type="ECO:0000313" key="11">
    <source>
        <dbReference type="EMBL" id="RFU32720.1"/>
    </source>
</evidence>
<evidence type="ECO:0000256" key="4">
    <source>
        <dbReference type="ARBA" id="ARBA00022692"/>
    </source>
</evidence>
<dbReference type="AlphaFoldDB" id="A0A3E2HH19"/>
<comment type="caution">
    <text evidence="11">The sequence shown here is derived from an EMBL/GenBank/DDBJ whole genome shotgun (WGS) entry which is preliminary data.</text>
</comment>
<accession>A0A3E2HH19</accession>
<feature type="transmembrane region" description="Helical" evidence="9">
    <location>
        <begin position="552"/>
        <end position="570"/>
    </location>
</feature>
<feature type="non-terminal residue" evidence="11">
    <location>
        <position position="614"/>
    </location>
</feature>
<keyword evidence="3 7" id="KW-0813">Transport</keyword>
<gene>
    <name evidence="11" type="ORF">B7463_g3606</name>
</gene>
<feature type="domain" description="Major facilitator superfamily (MFS) profile" evidence="10">
    <location>
        <begin position="127"/>
        <end position="574"/>
    </location>
</feature>
<keyword evidence="12" id="KW-1185">Reference proteome</keyword>
<comment type="similarity">
    <text evidence="2 7">Belongs to the major facilitator superfamily. Sugar transporter (TC 2.A.1.1) family.</text>
</comment>
<sequence length="614" mass="68342">MDSTCYTTFEDALNPQYIKMGRHAQSPPGFPRSGSLNDLDLASSQPSPRNSNSEQEKDCWTGPNKMSVNFLYEDRYEDLIHEIPEGDEMKYDQVEIKVIDGNAAFTEAMIKEPPRPLSPISFVLYMACILGFLCSTMNGFDGSLYNNLQQNTAFRDFFHVRNSGLSDGIVSAMYQIGGVVALPFVGPAIDTWGRKMGIFIGAIIVIVGTVIQGTGHNLHSFMGGRFILGFGVSIASAAGPMYVVEVSHPAYRGIVTAFYNTFWFTGSILASGAARGADNLEGNITWRIPVWLQLAFASVMVLFVFFLPESPRWLYVNNRYEDARDMLTKYHGEGNPDSEWVKLQMREYDELLEMDGADKRWWDYKALFADKSSWYRLYSNCCVAIFGQWAGNAVLSYFLGSVLDVAGYSGQIAQANITLINNCQQFLFAMLGATVVDRVGRRPLLLFSNFGCCLIWLAMTIASAEFAGHGGSKTNPGTSPASGKACLAFIFIFGSVYSIGYTPLQALYPVEVLSFEMRAKGMAFSSFAVNVAGLLNQFAWPVSMEKLAWKTYIIFTIWCFIQGVVIYFTLPETKNRTLEELDEIFKSDSPVKTSLQRKRLGLDAYGDVVNIENI</sequence>
<feature type="transmembrane region" description="Helical" evidence="9">
    <location>
        <begin position="169"/>
        <end position="189"/>
    </location>
</feature>
<evidence type="ECO:0000256" key="8">
    <source>
        <dbReference type="SAM" id="MobiDB-lite"/>
    </source>
</evidence>
<dbReference type="PROSITE" id="PS00216">
    <property type="entry name" value="SUGAR_TRANSPORT_1"/>
    <property type="match status" value="1"/>
</dbReference>
<feature type="transmembrane region" description="Helical" evidence="9">
    <location>
        <begin position="226"/>
        <end position="244"/>
    </location>
</feature>
<feature type="non-terminal residue" evidence="11">
    <location>
        <position position="1"/>
    </location>
</feature>
<evidence type="ECO:0000256" key="6">
    <source>
        <dbReference type="ARBA" id="ARBA00023136"/>
    </source>
</evidence>
<feature type="transmembrane region" description="Helical" evidence="9">
    <location>
        <begin position="487"/>
        <end position="510"/>
    </location>
</feature>
<organism evidence="11 12">
    <name type="scientific">Scytalidium lignicola</name>
    <name type="common">Hyphomycete</name>
    <dbReference type="NCBI Taxonomy" id="5539"/>
    <lineage>
        <taxon>Eukaryota</taxon>
        <taxon>Fungi</taxon>
        <taxon>Dikarya</taxon>
        <taxon>Ascomycota</taxon>
        <taxon>Pezizomycotina</taxon>
        <taxon>Leotiomycetes</taxon>
        <taxon>Leotiomycetes incertae sedis</taxon>
        <taxon>Scytalidium</taxon>
    </lineage>
</organism>
<keyword evidence="6 9" id="KW-0472">Membrane</keyword>
<dbReference type="PANTHER" id="PTHR48022:SF13">
    <property type="entry name" value="MAJOR FACILITATOR SUPERFAMILY (MFS) PROFILE DOMAIN-CONTAINING PROTEIN"/>
    <property type="match status" value="1"/>
</dbReference>
<dbReference type="OrthoDB" id="6133115at2759"/>
<feature type="transmembrane region" description="Helical" evidence="9">
    <location>
        <begin position="256"/>
        <end position="274"/>
    </location>
</feature>
<evidence type="ECO:0000256" key="7">
    <source>
        <dbReference type="RuleBase" id="RU003346"/>
    </source>
</evidence>
<dbReference type="SUPFAM" id="SSF103473">
    <property type="entry name" value="MFS general substrate transporter"/>
    <property type="match status" value="1"/>
</dbReference>
<dbReference type="GO" id="GO:0016020">
    <property type="term" value="C:membrane"/>
    <property type="evidence" value="ECO:0007669"/>
    <property type="project" value="UniProtKB-SubCell"/>
</dbReference>
<feature type="region of interest" description="Disordered" evidence="8">
    <location>
        <begin position="21"/>
        <end position="61"/>
    </location>
</feature>
<evidence type="ECO:0000256" key="9">
    <source>
        <dbReference type="SAM" id="Phobius"/>
    </source>
</evidence>
<reference evidence="11 12" key="1">
    <citation type="submission" date="2018-05" db="EMBL/GenBank/DDBJ databases">
        <title>Draft genome sequence of Scytalidium lignicola DSM 105466, a ubiquitous saprotrophic fungus.</title>
        <authorList>
            <person name="Buettner E."/>
            <person name="Gebauer A.M."/>
            <person name="Hofrichter M."/>
            <person name="Liers C."/>
            <person name="Kellner H."/>
        </authorList>
    </citation>
    <scope>NUCLEOTIDE SEQUENCE [LARGE SCALE GENOMIC DNA]</scope>
    <source>
        <strain evidence="11 12">DSM 105466</strain>
    </source>
</reference>
<evidence type="ECO:0000256" key="5">
    <source>
        <dbReference type="ARBA" id="ARBA00022989"/>
    </source>
</evidence>
<feature type="compositionally biased region" description="Polar residues" evidence="8">
    <location>
        <begin position="42"/>
        <end position="53"/>
    </location>
</feature>
<dbReference type="InterPro" id="IPR036259">
    <property type="entry name" value="MFS_trans_sf"/>
</dbReference>
<feature type="transmembrane region" description="Helical" evidence="9">
    <location>
        <begin position="286"/>
        <end position="307"/>
    </location>
</feature>
<feature type="transmembrane region" description="Helical" evidence="9">
    <location>
        <begin position="119"/>
        <end position="140"/>
    </location>
</feature>
<evidence type="ECO:0000256" key="2">
    <source>
        <dbReference type="ARBA" id="ARBA00010992"/>
    </source>
</evidence>
<dbReference type="NCBIfam" id="TIGR00879">
    <property type="entry name" value="SP"/>
    <property type="match status" value="1"/>
</dbReference>
<dbReference type="Gene3D" id="1.20.1250.20">
    <property type="entry name" value="MFS general substrate transporter like domains"/>
    <property type="match status" value="1"/>
</dbReference>
<dbReference type="InterPro" id="IPR020846">
    <property type="entry name" value="MFS_dom"/>
</dbReference>
<dbReference type="GO" id="GO:0005351">
    <property type="term" value="F:carbohydrate:proton symporter activity"/>
    <property type="evidence" value="ECO:0007669"/>
    <property type="project" value="TreeGrafter"/>
</dbReference>
<feature type="transmembrane region" description="Helical" evidence="9">
    <location>
        <begin position="522"/>
        <end position="540"/>
    </location>
</feature>
<evidence type="ECO:0000313" key="12">
    <source>
        <dbReference type="Proteomes" id="UP000258309"/>
    </source>
</evidence>
<dbReference type="OMA" id="INHPAYR"/>
<dbReference type="InterPro" id="IPR003663">
    <property type="entry name" value="Sugar/inositol_transpt"/>
</dbReference>
<comment type="subcellular location">
    <subcellularLocation>
        <location evidence="1">Membrane</location>
        <topology evidence="1">Multi-pass membrane protein</topology>
    </subcellularLocation>
</comment>
<feature type="transmembrane region" description="Helical" evidence="9">
    <location>
        <begin position="196"/>
        <end position="214"/>
    </location>
</feature>
<feature type="transmembrane region" description="Helical" evidence="9">
    <location>
        <begin position="444"/>
        <end position="467"/>
    </location>
</feature>
<evidence type="ECO:0000259" key="10">
    <source>
        <dbReference type="PROSITE" id="PS50850"/>
    </source>
</evidence>
<dbReference type="Proteomes" id="UP000258309">
    <property type="component" value="Unassembled WGS sequence"/>
</dbReference>
<evidence type="ECO:0000256" key="1">
    <source>
        <dbReference type="ARBA" id="ARBA00004141"/>
    </source>
</evidence>
<evidence type="ECO:0000256" key="3">
    <source>
        <dbReference type="ARBA" id="ARBA00022448"/>
    </source>
</evidence>
<dbReference type="InterPro" id="IPR050360">
    <property type="entry name" value="MFS_Sugar_Transporters"/>
</dbReference>
<proteinExistence type="inferred from homology"/>